<dbReference type="InterPro" id="IPR050432">
    <property type="entry name" value="FAD-linked_Oxidoreductases_BP"/>
</dbReference>
<evidence type="ECO:0000256" key="2">
    <source>
        <dbReference type="ARBA" id="ARBA00023002"/>
    </source>
</evidence>
<evidence type="ECO:0000313" key="6">
    <source>
        <dbReference type="Proteomes" id="UP000799291"/>
    </source>
</evidence>
<keyword evidence="2" id="KW-0560">Oxidoreductase</keyword>
<feature type="signal peptide" evidence="3">
    <location>
        <begin position="1"/>
        <end position="17"/>
    </location>
</feature>
<name>A0A6G1INC0_9PLEO</name>
<dbReference type="InterPro" id="IPR006094">
    <property type="entry name" value="Oxid_FAD_bind_N"/>
</dbReference>
<proteinExistence type="inferred from homology"/>
<feature type="domain" description="FAD-binding PCMH-type" evidence="4">
    <location>
        <begin position="111"/>
        <end position="290"/>
    </location>
</feature>
<keyword evidence="6" id="KW-1185">Reference proteome</keyword>
<dbReference type="PANTHER" id="PTHR13878:SF91">
    <property type="entry name" value="FAD BINDING DOMAIN PROTEIN (AFU_ORTHOLOGUE AFUA_6G12070)-RELATED"/>
    <property type="match status" value="1"/>
</dbReference>
<evidence type="ECO:0000256" key="3">
    <source>
        <dbReference type="SAM" id="SignalP"/>
    </source>
</evidence>
<dbReference type="AlphaFoldDB" id="A0A6G1INC0"/>
<reference evidence="5" key="1">
    <citation type="journal article" date="2020" name="Stud. Mycol.">
        <title>101 Dothideomycetes genomes: a test case for predicting lifestyles and emergence of pathogens.</title>
        <authorList>
            <person name="Haridas S."/>
            <person name="Albert R."/>
            <person name="Binder M."/>
            <person name="Bloem J."/>
            <person name="Labutti K."/>
            <person name="Salamov A."/>
            <person name="Andreopoulos B."/>
            <person name="Baker S."/>
            <person name="Barry K."/>
            <person name="Bills G."/>
            <person name="Bluhm B."/>
            <person name="Cannon C."/>
            <person name="Castanera R."/>
            <person name="Culley D."/>
            <person name="Daum C."/>
            <person name="Ezra D."/>
            <person name="Gonzalez J."/>
            <person name="Henrissat B."/>
            <person name="Kuo A."/>
            <person name="Liang C."/>
            <person name="Lipzen A."/>
            <person name="Lutzoni F."/>
            <person name="Magnuson J."/>
            <person name="Mondo S."/>
            <person name="Nolan M."/>
            <person name="Ohm R."/>
            <person name="Pangilinan J."/>
            <person name="Park H.-J."/>
            <person name="Ramirez L."/>
            <person name="Alfaro M."/>
            <person name="Sun H."/>
            <person name="Tritt A."/>
            <person name="Yoshinaga Y."/>
            <person name="Zwiers L.-H."/>
            <person name="Turgeon B."/>
            <person name="Goodwin S."/>
            <person name="Spatafora J."/>
            <person name="Crous P."/>
            <person name="Grigoriev I."/>
        </authorList>
    </citation>
    <scope>NUCLEOTIDE SEQUENCE</scope>
    <source>
        <strain evidence="5">CBS 122367</strain>
    </source>
</reference>
<sequence length="578" mass="63683">MFGVFVFSLLAASFARAASPAQCKCFPGDECWPSKELWDKFNTTLGGKVIANEPLAAPCHDPNYDESRCAAVKEKWLDGGVHIQSSSSIMAPLFANQSCDPFIAREIPCTLGNYPVYSVNISNSDDVVRTLYFAWKHNIRTVVRNTGHDYLGRSTAAGSIAIWLHNLKRREIYDWENDGYYQGKAMRVFAGVNGNEALETAKKENFVVMVAESPTVSVIGGYLQGGGHSGLSTTYGLAADNVLEFDVITPKGRYRTASRTENQDLYWALAGGGGGTYGVVVSATIKVHPDAPVAGASFNLALPEDSDPDLLYSAIDVWHAELPRLVDAGLQVVYWFGDGFLQVASMTAYNMTMNQMMKTLRPVNTAFQKISLRFSPSITSSPSYLEHYEKYSGPLPEGNIQAGTSLFGGRLIPRSVIATPEFAAAVKKIAKSDVMFIGAAMDVSKFGKDNVNSVLPAWRSSIVQASLVLPWDNEAPWEDILARQRKITEEVQPIIEAVTPGSGAYMNEANFQQPDWKETFYGENYERLLEIKNKFDPDESFRVTAGVGSDVWEVRNDGRMCRVEKVEEAEGQSKHDEL</sequence>
<dbReference type="Pfam" id="PF01565">
    <property type="entry name" value="FAD_binding_4"/>
    <property type="match status" value="1"/>
</dbReference>
<dbReference type="PANTHER" id="PTHR13878">
    <property type="entry name" value="GULONOLACTONE OXIDASE"/>
    <property type="match status" value="1"/>
</dbReference>
<dbReference type="InterPro" id="IPR016169">
    <property type="entry name" value="FAD-bd_PCMH_sub2"/>
</dbReference>
<evidence type="ECO:0000256" key="1">
    <source>
        <dbReference type="ARBA" id="ARBA00005466"/>
    </source>
</evidence>
<dbReference type="InterPro" id="IPR036318">
    <property type="entry name" value="FAD-bd_PCMH-like_sf"/>
</dbReference>
<dbReference type="Gene3D" id="3.30.465.10">
    <property type="match status" value="2"/>
</dbReference>
<accession>A0A6G1INC0</accession>
<organism evidence="5 6">
    <name type="scientific">Lentithecium fluviatile CBS 122367</name>
    <dbReference type="NCBI Taxonomy" id="1168545"/>
    <lineage>
        <taxon>Eukaryota</taxon>
        <taxon>Fungi</taxon>
        <taxon>Dikarya</taxon>
        <taxon>Ascomycota</taxon>
        <taxon>Pezizomycotina</taxon>
        <taxon>Dothideomycetes</taxon>
        <taxon>Pleosporomycetidae</taxon>
        <taxon>Pleosporales</taxon>
        <taxon>Massarineae</taxon>
        <taxon>Lentitheciaceae</taxon>
        <taxon>Lentithecium</taxon>
    </lineage>
</organism>
<dbReference type="InterPro" id="IPR012951">
    <property type="entry name" value="BBE"/>
</dbReference>
<comment type="similarity">
    <text evidence="1">Belongs to the oxygen-dependent FAD-linked oxidoreductase family.</text>
</comment>
<dbReference type="InterPro" id="IPR016166">
    <property type="entry name" value="FAD-bd_PCMH"/>
</dbReference>
<dbReference type="SUPFAM" id="SSF56176">
    <property type="entry name" value="FAD-binding/transporter-associated domain-like"/>
    <property type="match status" value="1"/>
</dbReference>
<evidence type="ECO:0000259" key="4">
    <source>
        <dbReference type="PROSITE" id="PS51387"/>
    </source>
</evidence>
<evidence type="ECO:0000313" key="5">
    <source>
        <dbReference type="EMBL" id="KAF2679744.1"/>
    </source>
</evidence>
<dbReference type="PROSITE" id="PS51387">
    <property type="entry name" value="FAD_PCMH"/>
    <property type="match status" value="1"/>
</dbReference>
<keyword evidence="3" id="KW-0732">Signal</keyword>
<dbReference type="Pfam" id="PF08031">
    <property type="entry name" value="BBE"/>
    <property type="match status" value="1"/>
</dbReference>
<feature type="chain" id="PRO_5026336537" evidence="3">
    <location>
        <begin position="18"/>
        <end position="578"/>
    </location>
</feature>
<gene>
    <name evidence="5" type="ORF">K458DRAFT_346355</name>
</gene>
<dbReference type="GO" id="GO:0016491">
    <property type="term" value="F:oxidoreductase activity"/>
    <property type="evidence" value="ECO:0007669"/>
    <property type="project" value="UniProtKB-KW"/>
</dbReference>
<dbReference type="EMBL" id="MU005601">
    <property type="protein sequence ID" value="KAF2679744.1"/>
    <property type="molecule type" value="Genomic_DNA"/>
</dbReference>
<dbReference type="GO" id="GO:0071949">
    <property type="term" value="F:FAD binding"/>
    <property type="evidence" value="ECO:0007669"/>
    <property type="project" value="InterPro"/>
</dbReference>
<protein>
    <submittedName>
        <fullName evidence="5">FAD-binding domain-containing protein</fullName>
    </submittedName>
</protein>
<dbReference type="OrthoDB" id="9983560at2759"/>
<dbReference type="Proteomes" id="UP000799291">
    <property type="component" value="Unassembled WGS sequence"/>
</dbReference>